<evidence type="ECO:0000313" key="1">
    <source>
        <dbReference type="EMBL" id="KAI2384200.1"/>
    </source>
</evidence>
<organism evidence="1">
    <name type="scientific">Ophidiomyces ophidiicola</name>
    <dbReference type="NCBI Taxonomy" id="1387563"/>
    <lineage>
        <taxon>Eukaryota</taxon>
        <taxon>Fungi</taxon>
        <taxon>Dikarya</taxon>
        <taxon>Ascomycota</taxon>
        <taxon>Pezizomycotina</taxon>
        <taxon>Eurotiomycetes</taxon>
        <taxon>Eurotiomycetidae</taxon>
        <taxon>Onygenales</taxon>
        <taxon>Onygenaceae</taxon>
        <taxon>Ophidiomyces</taxon>
    </lineage>
</organism>
<name>A0ACB8USG0_9EURO</name>
<protein>
    <submittedName>
        <fullName evidence="1">Uncharacterized protein</fullName>
    </submittedName>
</protein>
<reference evidence="1" key="1">
    <citation type="journal article" date="2022" name="bioRxiv">
        <title>Population genetic analysis of Ophidiomyces ophidiicola, the causative agent of snake fungal disease, indicates recent introductions to the USA.</title>
        <authorList>
            <person name="Ladner J.T."/>
            <person name="Palmer J.M."/>
            <person name="Ettinger C.L."/>
            <person name="Stajich J.E."/>
            <person name="Farrell T.M."/>
            <person name="Glorioso B.M."/>
            <person name="Lawson B."/>
            <person name="Price S.J."/>
            <person name="Stengle A.G."/>
            <person name="Grear D.A."/>
            <person name="Lorch J.M."/>
        </authorList>
    </citation>
    <scope>NUCLEOTIDE SEQUENCE</scope>
    <source>
        <strain evidence="1">NWHC 24266-5</strain>
    </source>
</reference>
<sequence>MSTSEAGSVNMDLFFLTEKMFIVPEDVLKEITRGPLRTFILESQDIQKIFWVWKCLLHTFSAANLPGPHNTAICNAISGFLESAVKSDNSQLHKYVLSEETWMSVFEIYLDRYQYGRPKPMKQVLATLLVLLIKHMDVNTSKSLSSNIGRSFIPILFKFEPRSRLKVSLVTLELLVRKRVIDVLDFVLLVQEWLWTHCSQWMPLFVEHCASVTLPFSRLADENERKELPPREILLNTSRLLCITLLLNMQNRDVSLPAGMLFSQLCYKLKEVSPLSDFTYYENGRPFWVTPLRHISLLNLDCLDPVANHILLPLFKMQPKDFNLFVATLPIKGLHSNVYTTASNEEYALLFSILELGKGLGLVHDQSAPGSLSPSVAEFSIILEPVYYRQFLLHAEQNIRIPALSLLITDLATAKPFAPAALRVLMDSLPYIHAETDSHIRSRLLGLFRKFVIRLRGSSNSLPATNSRVEEAISDATIDTKGFLHWYFGFLESELRPTASYQRHILALKILLLLIQSGIDAGVNSEHLSRLGQGEQKWRFNMDVYAPSLLRVIADLLSDPFDDVRETSLTLLRLCPKRLLMPRSDILGPGLYSQICTAIPRAEDMAGMTSRADHSDTVARLYHLRFSLSATFSDEKALLRSNEALTPHDIVDGLLENLEQSISCSPAAFYTALHNTPLQGYVSALRYISTTPDFHEVVSSSDDPNPSWLSFLERMLSVCWSIWFGVHDVLCADSPEREHESLQEDLVGPKDILSFSWRALRESSLLLNAILSNPTFAPSASGGIGYDILSRVGSLSFDQLAELRHRGAFSTVSHTFMSCCQRCVESNVDSVNALPTIWYQDAVRIIHEQGSKLTRRSAGIPAIVTGIASSQPNGALFREIMNELQDIARIRLATAAEGPIVELPQVHALNCLKDIFSNTCLAPRTEPYIMPALRISADCLGSNIWAIRNCGLMLFRALINRMSQPTPESRRCTFSIPGYDSTHSVPFEKYQGLVPLLSGLLDTRSLVVAPNHEQISSGKWDLSILTERIFPALELIGNKTPSRSSKNDETLMELAFCQLSNSVWAIRDHAARTYVSLVKRPALLEAAQKLSLANKIPYSQNQVHGLMLCLKYLLQKLWDLPSGYWRDNVSILMSVVEKNFTNYYSVHLAPYTKSCLFEILVETLVASIKCRQEDTILHRYEGLAETYAFEQLLHSLLKSISGSSVSRSSALLIRNLSFIIIVLKFLRNGISEEVLLLAEHVSVFDVNGACWLVQRFYQTFGSYRDTQFGASYLFTRLIETTLLSELKTVAMISLAETLGHIYEQADHDSSDFEYLRDWARLKDFNIIDEDSILWDRERANAYLYLEGCLFPLQLESVGPMEKTSTMRPKFRRYMQGLFFAMTEETVSLFMLVYKHPVSYVLQEFTTRLAAIASLKCFVLGLRRIGVTISHSPLLVDIYFILYDMLNDDEEELRIAAAHIAPLVFEAEFLTPTLPLLTATTVANLLPKHFSTSPDVFRAAIIRFMGTRPSTVTFRPISEHFAEFRERNTVLFVKEKQNLYMDEHREIEIWSAVLARLDYKSQATEHMQQFCSWISTNLDSFCKILQENNEIGILSWICNPDAIVISMRLFYAAKVLLLTKAFGCADINTEALRKNLQKIHDIGKGAGGYEPWVAGAKFALESNNPWTINPMACAGSASAVPP</sequence>
<accession>A0ACB8USG0</accession>
<dbReference type="EMBL" id="JALBCA010000077">
    <property type="protein sequence ID" value="KAI2384200.1"/>
    <property type="molecule type" value="Genomic_DNA"/>
</dbReference>
<comment type="caution">
    <text evidence="1">The sequence shown here is derived from an EMBL/GenBank/DDBJ whole genome shotgun (WGS) entry which is preliminary data.</text>
</comment>
<gene>
    <name evidence="1" type="ORF">LOY88_004803</name>
</gene>
<proteinExistence type="predicted"/>